<name>A0ABQ2L0I6_9BACL</name>
<accession>A0ABQ2L0I6</accession>
<dbReference type="EMBL" id="BMLN01000004">
    <property type="protein sequence ID" value="GGN98523.1"/>
    <property type="molecule type" value="Genomic_DNA"/>
</dbReference>
<dbReference type="RefSeq" id="WP_018976064.1">
    <property type="nucleotide sequence ID" value="NZ_BMLN01000004.1"/>
</dbReference>
<reference evidence="3" key="1">
    <citation type="journal article" date="2019" name="Int. J. Syst. Evol. Microbiol.">
        <title>The Global Catalogue of Microorganisms (GCM) 10K type strain sequencing project: providing services to taxonomists for standard genome sequencing and annotation.</title>
        <authorList>
            <consortium name="The Broad Institute Genomics Platform"/>
            <consortium name="The Broad Institute Genome Sequencing Center for Infectious Disease"/>
            <person name="Wu L."/>
            <person name="Ma J."/>
        </authorList>
    </citation>
    <scope>NUCLEOTIDE SEQUENCE [LARGE SCALE GENOMIC DNA]</scope>
    <source>
        <strain evidence="3">CGMCC 1.6964</strain>
    </source>
</reference>
<feature type="region of interest" description="Disordered" evidence="1">
    <location>
        <begin position="1"/>
        <end position="34"/>
    </location>
</feature>
<keyword evidence="3" id="KW-1185">Reference proteome</keyword>
<gene>
    <name evidence="2" type="ORF">GCM10010969_17750</name>
</gene>
<comment type="caution">
    <text evidence="2">The sequence shown here is derived from an EMBL/GenBank/DDBJ whole genome shotgun (WGS) entry which is preliminary data.</text>
</comment>
<organism evidence="2 3">
    <name type="scientific">Saccharibacillus kuerlensis</name>
    <dbReference type="NCBI Taxonomy" id="459527"/>
    <lineage>
        <taxon>Bacteria</taxon>
        <taxon>Bacillati</taxon>
        <taxon>Bacillota</taxon>
        <taxon>Bacilli</taxon>
        <taxon>Bacillales</taxon>
        <taxon>Paenibacillaceae</taxon>
        <taxon>Saccharibacillus</taxon>
    </lineage>
</organism>
<dbReference type="Proteomes" id="UP000606653">
    <property type="component" value="Unassembled WGS sequence"/>
</dbReference>
<feature type="compositionally biased region" description="Polar residues" evidence="1">
    <location>
        <begin position="7"/>
        <end position="17"/>
    </location>
</feature>
<proteinExistence type="predicted"/>
<protein>
    <submittedName>
        <fullName evidence="2">Uncharacterized protein</fullName>
    </submittedName>
</protein>
<evidence type="ECO:0000256" key="1">
    <source>
        <dbReference type="SAM" id="MobiDB-lite"/>
    </source>
</evidence>
<evidence type="ECO:0000313" key="3">
    <source>
        <dbReference type="Proteomes" id="UP000606653"/>
    </source>
</evidence>
<evidence type="ECO:0000313" key="2">
    <source>
        <dbReference type="EMBL" id="GGN98523.1"/>
    </source>
</evidence>
<sequence>MRKVQKRSLTPFGNSNRPGIRPPAGQAATRQPSGVVIVPPAEEERVKMDTEMQKYIQEKKRLIKKDLRI</sequence>